<organism evidence="3 4">
    <name type="scientific">Noviherbaspirillum album</name>
    <dbReference type="NCBI Taxonomy" id="3080276"/>
    <lineage>
        <taxon>Bacteria</taxon>
        <taxon>Pseudomonadati</taxon>
        <taxon>Pseudomonadota</taxon>
        <taxon>Betaproteobacteria</taxon>
        <taxon>Burkholderiales</taxon>
        <taxon>Oxalobacteraceae</taxon>
        <taxon>Noviherbaspirillum</taxon>
    </lineage>
</organism>
<accession>A0ABU6JHB6</accession>
<reference evidence="3 4" key="1">
    <citation type="submission" date="2023-10" db="EMBL/GenBank/DDBJ databases">
        <title>Noviherbaspirillum sp. CPCC 100848 genome assembly.</title>
        <authorList>
            <person name="Li X.Y."/>
            <person name="Fang X.M."/>
        </authorList>
    </citation>
    <scope>NUCLEOTIDE SEQUENCE [LARGE SCALE GENOMIC DNA]</scope>
    <source>
        <strain evidence="3 4">CPCC 100848</strain>
    </source>
</reference>
<comment type="similarity">
    <text evidence="1 2">Belongs to the short-chain dehydrogenases/reductases (SDR) family.</text>
</comment>
<dbReference type="Proteomes" id="UP001352263">
    <property type="component" value="Unassembled WGS sequence"/>
</dbReference>
<dbReference type="RefSeq" id="WP_326509349.1">
    <property type="nucleotide sequence ID" value="NZ_JAWIIV010000034.1"/>
</dbReference>
<evidence type="ECO:0000256" key="1">
    <source>
        <dbReference type="ARBA" id="ARBA00006484"/>
    </source>
</evidence>
<dbReference type="PANTHER" id="PTHR42879:SF2">
    <property type="entry name" value="3-OXOACYL-[ACYL-CARRIER-PROTEIN] REDUCTASE FABG"/>
    <property type="match status" value="1"/>
</dbReference>
<evidence type="ECO:0000313" key="3">
    <source>
        <dbReference type="EMBL" id="MEC4722680.1"/>
    </source>
</evidence>
<name>A0ABU6JHB6_9BURK</name>
<dbReference type="CDD" id="cd05233">
    <property type="entry name" value="SDR_c"/>
    <property type="match status" value="1"/>
</dbReference>
<dbReference type="InterPro" id="IPR050259">
    <property type="entry name" value="SDR"/>
</dbReference>
<dbReference type="EMBL" id="JAWIIV010000034">
    <property type="protein sequence ID" value="MEC4722680.1"/>
    <property type="molecule type" value="Genomic_DNA"/>
</dbReference>
<keyword evidence="3" id="KW-0560">Oxidoreductase</keyword>
<dbReference type="SUPFAM" id="SSF51735">
    <property type="entry name" value="NAD(P)-binding Rossmann-fold domains"/>
    <property type="match status" value="1"/>
</dbReference>
<sequence length="254" mass="27355">MTVLQGSIAWITGAGSGIGLAGAQALAEAGATVVMSGRRAELLQTEAEAIVAKGGKAEIEVLDVSDAEAVQQVSQSILARHGRIDILVNSAGLNVPNRFWKDQNASGWNEVIRINLDGSFYCISAVLPSMRERKSGLIINISSWSGKYDTYMTGPAYNAAKHGVVAMTEHLNQEECINGIRACAVCPAEVATPIMDRRPIPPSAEDRARMLQPDDLGRTIRFIAEMPPHACINEITISPTWNRIFLGASDIKRT</sequence>
<dbReference type="GO" id="GO:0016491">
    <property type="term" value="F:oxidoreductase activity"/>
    <property type="evidence" value="ECO:0007669"/>
    <property type="project" value="UniProtKB-KW"/>
</dbReference>
<comment type="caution">
    <text evidence="3">The sequence shown here is derived from an EMBL/GenBank/DDBJ whole genome shotgun (WGS) entry which is preliminary data.</text>
</comment>
<dbReference type="Gene3D" id="3.40.50.720">
    <property type="entry name" value="NAD(P)-binding Rossmann-like Domain"/>
    <property type="match status" value="1"/>
</dbReference>
<protein>
    <submittedName>
        <fullName evidence="3">SDR family oxidoreductase</fullName>
        <ecNumber evidence="3">1.-.-.-</ecNumber>
    </submittedName>
</protein>
<dbReference type="PRINTS" id="PR00080">
    <property type="entry name" value="SDRFAMILY"/>
</dbReference>
<dbReference type="InterPro" id="IPR002347">
    <property type="entry name" value="SDR_fam"/>
</dbReference>
<evidence type="ECO:0000256" key="2">
    <source>
        <dbReference type="RuleBase" id="RU000363"/>
    </source>
</evidence>
<dbReference type="EC" id="1.-.-.-" evidence="3"/>
<dbReference type="PANTHER" id="PTHR42879">
    <property type="entry name" value="3-OXOACYL-(ACYL-CARRIER-PROTEIN) REDUCTASE"/>
    <property type="match status" value="1"/>
</dbReference>
<dbReference type="Pfam" id="PF00106">
    <property type="entry name" value="adh_short"/>
    <property type="match status" value="1"/>
</dbReference>
<proteinExistence type="inferred from homology"/>
<dbReference type="InterPro" id="IPR036291">
    <property type="entry name" value="NAD(P)-bd_dom_sf"/>
</dbReference>
<evidence type="ECO:0000313" key="4">
    <source>
        <dbReference type="Proteomes" id="UP001352263"/>
    </source>
</evidence>
<dbReference type="PRINTS" id="PR00081">
    <property type="entry name" value="GDHRDH"/>
</dbReference>
<gene>
    <name evidence="3" type="ORF">RY831_26285</name>
</gene>
<keyword evidence="4" id="KW-1185">Reference proteome</keyword>